<dbReference type="InterPro" id="IPR003018">
    <property type="entry name" value="GAF"/>
</dbReference>
<dbReference type="Pfam" id="PF13185">
    <property type="entry name" value="GAF_2"/>
    <property type="match status" value="1"/>
</dbReference>
<dbReference type="SUPFAM" id="SSF55781">
    <property type="entry name" value="GAF domain-like"/>
    <property type="match status" value="1"/>
</dbReference>
<dbReference type="Gene3D" id="3.30.450.40">
    <property type="match status" value="1"/>
</dbReference>
<evidence type="ECO:0000313" key="3">
    <source>
        <dbReference type="Proteomes" id="UP000612855"/>
    </source>
</evidence>
<dbReference type="InterPro" id="IPR012349">
    <property type="entry name" value="Split_barrel_FMN-bd"/>
</dbReference>
<protein>
    <recommendedName>
        <fullName evidence="1">GAF domain-containing protein</fullName>
    </recommendedName>
</protein>
<dbReference type="Gene3D" id="2.30.110.10">
    <property type="entry name" value="Electron Transport, Fmn-binding Protein, Chain A"/>
    <property type="match status" value="1"/>
</dbReference>
<dbReference type="RefSeq" id="WP_229737405.1">
    <property type="nucleotide sequence ID" value="NZ_BMFJ01000001.1"/>
</dbReference>
<evidence type="ECO:0000259" key="1">
    <source>
        <dbReference type="SMART" id="SM00065"/>
    </source>
</evidence>
<evidence type="ECO:0000313" key="2">
    <source>
        <dbReference type="EMBL" id="GGE17943.1"/>
    </source>
</evidence>
<dbReference type="AlphaFoldDB" id="A0A916ZXG9"/>
<sequence>MTAPSLEPLRSAMEGVYASIMATLDEDGMPNVSMISQVHYVDPQHVALSYQFFNKTRANLMTTRMAAVQIADPETFAQYRLDLDYIETRTEGPIFETMKAKLAGIASHHGMDGVFRLLGADIFSVRSIEPVAGHAIPPRPVPRPLLAATRATCAAMDACTDLDDLLDAAVVTLHDRFDISNTMVLMVGDGARRLFTVASHGYPRSGIGSEVAFGEGVIGVAARECVPIRICHMTSDYGYGASISETARAAGLVAGPGRQIPFPGLTEPGSQIALPLMSGSTCIGVLFAETPEPMRFDFEMEDALATCAAHLALRITLLQRDEPEAEGPEDTAPPPVSGGVALRFHPLDQSVFLDNDYLIKGVAGAILWRLAREHADTGRTDFTTRELRLDGSLRLPAHAENLDARLILLRKRLEERNACLRIDKTGRGRFRLNVLCGLTLVEITD</sequence>
<dbReference type="SMART" id="SM00065">
    <property type="entry name" value="GAF"/>
    <property type="match status" value="1"/>
</dbReference>
<dbReference type="SUPFAM" id="SSF50475">
    <property type="entry name" value="FMN-binding split barrel"/>
    <property type="match status" value="1"/>
</dbReference>
<proteinExistence type="predicted"/>
<name>A0A916ZXG9_9RHOB</name>
<dbReference type="Proteomes" id="UP000612855">
    <property type="component" value="Unassembled WGS sequence"/>
</dbReference>
<dbReference type="InterPro" id="IPR029016">
    <property type="entry name" value="GAF-like_dom_sf"/>
</dbReference>
<feature type="domain" description="GAF" evidence="1">
    <location>
        <begin position="161"/>
        <end position="325"/>
    </location>
</feature>
<organism evidence="2 3">
    <name type="scientific">Primorskyibacter flagellatus</name>
    <dbReference type="NCBI Taxonomy" id="1387277"/>
    <lineage>
        <taxon>Bacteria</taxon>
        <taxon>Pseudomonadati</taxon>
        <taxon>Pseudomonadota</taxon>
        <taxon>Alphaproteobacteria</taxon>
        <taxon>Rhodobacterales</taxon>
        <taxon>Roseobacteraceae</taxon>
        <taxon>Primorskyibacter</taxon>
    </lineage>
</organism>
<comment type="caution">
    <text evidence="2">The sequence shown here is derived from an EMBL/GenBank/DDBJ whole genome shotgun (WGS) entry which is preliminary data.</text>
</comment>
<accession>A0A916ZXG9</accession>
<dbReference type="PANTHER" id="PTHR40660">
    <property type="entry name" value="5'-PHOSPHATE OXIDASE PUTATIVE DOMAIN-CONTAINING PROTEIN-RELATED"/>
    <property type="match status" value="1"/>
</dbReference>
<keyword evidence="3" id="KW-1185">Reference proteome</keyword>
<gene>
    <name evidence="2" type="ORF">GCM10011360_03430</name>
</gene>
<dbReference type="EMBL" id="BMFJ01000001">
    <property type="protein sequence ID" value="GGE17943.1"/>
    <property type="molecule type" value="Genomic_DNA"/>
</dbReference>
<reference evidence="3" key="1">
    <citation type="journal article" date="2019" name="Int. J. Syst. Evol. Microbiol.">
        <title>The Global Catalogue of Microorganisms (GCM) 10K type strain sequencing project: providing services to taxonomists for standard genome sequencing and annotation.</title>
        <authorList>
            <consortium name="The Broad Institute Genomics Platform"/>
            <consortium name="The Broad Institute Genome Sequencing Center for Infectious Disease"/>
            <person name="Wu L."/>
            <person name="Ma J."/>
        </authorList>
    </citation>
    <scope>NUCLEOTIDE SEQUENCE [LARGE SCALE GENOMIC DNA]</scope>
    <source>
        <strain evidence="3">CGMCC 1.12664</strain>
    </source>
</reference>
<dbReference type="PANTHER" id="PTHR40660:SF1">
    <property type="entry name" value="5'-PHOSPHATE OXIDASE PUTATIVE DOMAIN-CONTAINING PROTEIN-RELATED"/>
    <property type="match status" value="1"/>
</dbReference>